<evidence type="ECO:0000256" key="1">
    <source>
        <dbReference type="ARBA" id="ARBA00004141"/>
    </source>
</evidence>
<dbReference type="AlphaFoldDB" id="A0A843WI01"/>
<protein>
    <recommendedName>
        <fullName evidence="9">Transmembrane protein 45B</fullName>
    </recommendedName>
</protein>
<sequence>MGTFTGHLVPGLAFTLLGLWHTLNTISSYKLRGQSGFTATTWYPVFSHLPLVKYLELLLLLAFSALAMSMQLLDLPLLRLSYTPDGLEHAAMFFHLSVYASAALVAELSSCPPAGALHGLVGVLAANVFAQELFLLHFHSTDHVGVEGHYHWLLQVVVTASFLSAVITAGVPGSFPAALVRSMSVMFQGVWFMVMGFALWVPQLVPEGCHPSAGGGLQGGVSGAITCGTVEADARARMLGNLQFSWVFAGISIFTASLCQRHGGDGMAYRQLVAAGVDVQLNSGREDELKQVGV</sequence>
<proteinExistence type="inferred from homology"/>
<feature type="transmembrane region" description="Helical" evidence="6">
    <location>
        <begin position="90"/>
        <end position="109"/>
    </location>
</feature>
<dbReference type="Proteomes" id="UP000652761">
    <property type="component" value="Unassembled WGS sequence"/>
</dbReference>
<feature type="transmembrane region" description="Helical" evidence="6">
    <location>
        <begin position="183"/>
        <end position="201"/>
    </location>
</feature>
<name>A0A843WI01_COLES</name>
<evidence type="ECO:0000256" key="5">
    <source>
        <dbReference type="ARBA" id="ARBA00023136"/>
    </source>
</evidence>
<dbReference type="GO" id="GO:0016020">
    <property type="term" value="C:membrane"/>
    <property type="evidence" value="ECO:0007669"/>
    <property type="project" value="UniProtKB-SubCell"/>
</dbReference>
<dbReference type="PANTHER" id="PTHR46285:SF13">
    <property type="entry name" value="OS02G0167775 PROTEIN"/>
    <property type="match status" value="1"/>
</dbReference>
<dbReference type="SMR" id="A0A843WI01"/>
<evidence type="ECO:0000256" key="2">
    <source>
        <dbReference type="ARBA" id="ARBA00006948"/>
    </source>
</evidence>
<gene>
    <name evidence="7" type="ORF">Taro_044023</name>
</gene>
<accession>A0A843WI01</accession>
<keyword evidence="3 6" id="KW-0812">Transmembrane</keyword>
<reference evidence="7" key="1">
    <citation type="submission" date="2017-07" db="EMBL/GenBank/DDBJ databases">
        <title>Taro Niue Genome Assembly and Annotation.</title>
        <authorList>
            <person name="Atibalentja N."/>
            <person name="Keating K."/>
            <person name="Fields C.J."/>
        </authorList>
    </citation>
    <scope>NUCLEOTIDE SEQUENCE</scope>
    <source>
        <strain evidence="7">Niue_2</strain>
        <tissue evidence="7">Leaf</tissue>
    </source>
</reference>
<evidence type="ECO:0000256" key="6">
    <source>
        <dbReference type="SAM" id="Phobius"/>
    </source>
</evidence>
<feature type="transmembrane region" description="Helical" evidence="6">
    <location>
        <begin position="116"/>
        <end position="138"/>
    </location>
</feature>
<comment type="subcellular location">
    <subcellularLocation>
        <location evidence="1">Membrane</location>
        <topology evidence="1">Multi-pass membrane protein</topology>
    </subcellularLocation>
</comment>
<comment type="caution">
    <text evidence="7">The sequence shown here is derived from an EMBL/GenBank/DDBJ whole genome shotgun (WGS) entry which is preliminary data.</text>
</comment>
<dbReference type="PANTHER" id="PTHR46285">
    <property type="entry name" value="PROTEINASE INHIBITOR I4, SERPIN (DUF716)-RELATED"/>
    <property type="match status" value="1"/>
</dbReference>
<keyword evidence="4 6" id="KW-1133">Transmembrane helix</keyword>
<evidence type="ECO:0008006" key="9">
    <source>
        <dbReference type="Google" id="ProtNLM"/>
    </source>
</evidence>
<keyword evidence="5 6" id="KW-0472">Membrane</keyword>
<evidence type="ECO:0000256" key="4">
    <source>
        <dbReference type="ARBA" id="ARBA00022989"/>
    </source>
</evidence>
<comment type="similarity">
    <text evidence="2">Belongs to the TMEM45 family.</text>
</comment>
<feature type="transmembrane region" description="Helical" evidence="6">
    <location>
        <begin position="12"/>
        <end position="31"/>
    </location>
</feature>
<feature type="transmembrane region" description="Helical" evidence="6">
    <location>
        <begin position="150"/>
        <end position="171"/>
    </location>
</feature>
<keyword evidence="8" id="KW-1185">Reference proteome</keyword>
<dbReference type="OrthoDB" id="551896at2759"/>
<organism evidence="7 8">
    <name type="scientific">Colocasia esculenta</name>
    <name type="common">Wild taro</name>
    <name type="synonym">Arum esculentum</name>
    <dbReference type="NCBI Taxonomy" id="4460"/>
    <lineage>
        <taxon>Eukaryota</taxon>
        <taxon>Viridiplantae</taxon>
        <taxon>Streptophyta</taxon>
        <taxon>Embryophyta</taxon>
        <taxon>Tracheophyta</taxon>
        <taxon>Spermatophyta</taxon>
        <taxon>Magnoliopsida</taxon>
        <taxon>Liliopsida</taxon>
        <taxon>Araceae</taxon>
        <taxon>Aroideae</taxon>
        <taxon>Colocasieae</taxon>
        <taxon>Colocasia</taxon>
    </lineage>
</organism>
<dbReference type="EMBL" id="NMUH01004872">
    <property type="protein sequence ID" value="MQM11123.1"/>
    <property type="molecule type" value="Genomic_DNA"/>
</dbReference>
<dbReference type="InterPro" id="IPR006904">
    <property type="entry name" value="DUF716"/>
</dbReference>
<evidence type="ECO:0000256" key="3">
    <source>
        <dbReference type="ARBA" id="ARBA00022692"/>
    </source>
</evidence>
<dbReference type="Pfam" id="PF04819">
    <property type="entry name" value="DUF716"/>
    <property type="match status" value="1"/>
</dbReference>
<evidence type="ECO:0000313" key="8">
    <source>
        <dbReference type="Proteomes" id="UP000652761"/>
    </source>
</evidence>
<feature type="transmembrane region" description="Helical" evidence="6">
    <location>
        <begin position="51"/>
        <end position="70"/>
    </location>
</feature>
<evidence type="ECO:0000313" key="7">
    <source>
        <dbReference type="EMBL" id="MQM11123.1"/>
    </source>
</evidence>